<dbReference type="KEGG" id="spzr:G5C33_15875"/>
<dbReference type="NCBIfam" id="TIGR00645">
    <property type="entry name" value="HI0507"/>
    <property type="match status" value="1"/>
</dbReference>
<keyword evidence="4 7" id="KW-0812">Transmembrane</keyword>
<keyword evidence="9" id="KW-1185">Reference proteome</keyword>
<dbReference type="PANTHER" id="PTHR38596:SF1">
    <property type="entry name" value="UPF0114 PROTEIN YQHA"/>
    <property type="match status" value="1"/>
</dbReference>
<comment type="subcellular location">
    <subcellularLocation>
        <location evidence="1 7">Cell membrane</location>
        <topology evidence="1 7">Multi-pass membrane protein</topology>
    </subcellularLocation>
</comment>
<protein>
    <recommendedName>
        <fullName evidence="7">UPF0114 protein G5C33_15875</fullName>
    </recommendedName>
</protein>
<evidence type="ECO:0000256" key="4">
    <source>
        <dbReference type="ARBA" id="ARBA00022692"/>
    </source>
</evidence>
<evidence type="ECO:0000313" key="9">
    <source>
        <dbReference type="Proteomes" id="UP000501568"/>
    </source>
</evidence>
<keyword evidence="5 7" id="KW-1133">Transmembrane helix</keyword>
<dbReference type="PANTHER" id="PTHR38596">
    <property type="entry name" value="UPF0114 PROTEIN YQHA"/>
    <property type="match status" value="1"/>
</dbReference>
<gene>
    <name evidence="8" type="ORF">G5C33_15875</name>
</gene>
<evidence type="ECO:0000256" key="2">
    <source>
        <dbReference type="ARBA" id="ARBA00005774"/>
    </source>
</evidence>
<dbReference type="EMBL" id="CP049109">
    <property type="protein sequence ID" value="QIG81112.1"/>
    <property type="molecule type" value="Genomic_DNA"/>
</dbReference>
<evidence type="ECO:0000256" key="1">
    <source>
        <dbReference type="ARBA" id="ARBA00004651"/>
    </source>
</evidence>
<dbReference type="RefSeq" id="WP_165328041.1">
    <property type="nucleotide sequence ID" value="NZ_CP049109.1"/>
</dbReference>
<dbReference type="AlphaFoldDB" id="A0A6G6Y844"/>
<dbReference type="InterPro" id="IPR005134">
    <property type="entry name" value="UPF0114"/>
</dbReference>
<evidence type="ECO:0000256" key="6">
    <source>
        <dbReference type="ARBA" id="ARBA00023136"/>
    </source>
</evidence>
<dbReference type="Pfam" id="PF03350">
    <property type="entry name" value="UPF0114"/>
    <property type="match status" value="1"/>
</dbReference>
<dbReference type="HAMAP" id="MF_00143">
    <property type="entry name" value="UPF0114"/>
    <property type="match status" value="1"/>
</dbReference>
<organism evidence="8 9">
    <name type="scientific">Stakelama tenebrarum</name>
    <dbReference type="NCBI Taxonomy" id="2711215"/>
    <lineage>
        <taxon>Bacteria</taxon>
        <taxon>Pseudomonadati</taxon>
        <taxon>Pseudomonadota</taxon>
        <taxon>Alphaproteobacteria</taxon>
        <taxon>Sphingomonadales</taxon>
        <taxon>Sphingomonadaceae</taxon>
        <taxon>Stakelama</taxon>
    </lineage>
</organism>
<sequence length="175" mass="19099">MWKKLEHWFETALFASRWILAPFYVGLIAALLLLLVVFVRTFLGAVPEALTMTVEVAILKVLTLLDLALAANLILVVILAGYESFVSKIDTEGHEDRPGWMGTTTFSGLKLKLYASIVAISGIQLLKLFMGIGQKPVDGHDLMWATIIHFAFVVTAVLSALTDYLSARGSKSSSG</sequence>
<evidence type="ECO:0000256" key="7">
    <source>
        <dbReference type="HAMAP-Rule" id="MF_00143"/>
    </source>
</evidence>
<dbReference type="Proteomes" id="UP000501568">
    <property type="component" value="Chromosome"/>
</dbReference>
<dbReference type="GO" id="GO:0005886">
    <property type="term" value="C:plasma membrane"/>
    <property type="evidence" value="ECO:0007669"/>
    <property type="project" value="UniProtKB-SubCell"/>
</dbReference>
<evidence type="ECO:0000256" key="3">
    <source>
        <dbReference type="ARBA" id="ARBA00022475"/>
    </source>
</evidence>
<proteinExistence type="inferred from homology"/>
<feature type="transmembrane region" description="Helical" evidence="7">
    <location>
        <begin position="21"/>
        <end position="45"/>
    </location>
</feature>
<feature type="transmembrane region" description="Helical" evidence="7">
    <location>
        <begin position="142"/>
        <end position="165"/>
    </location>
</feature>
<reference evidence="8 9" key="1">
    <citation type="submission" date="2020-02" db="EMBL/GenBank/DDBJ databases">
        <authorList>
            <person name="Zheng R.K."/>
            <person name="Sun C.M."/>
        </authorList>
    </citation>
    <scope>NUCLEOTIDE SEQUENCE [LARGE SCALE GENOMIC DNA]</scope>
    <source>
        <strain evidence="9">zrk23</strain>
    </source>
</reference>
<name>A0A6G6Y844_9SPHN</name>
<keyword evidence="6 7" id="KW-0472">Membrane</keyword>
<accession>A0A6G6Y844</accession>
<feature type="transmembrane region" description="Helical" evidence="7">
    <location>
        <begin position="57"/>
        <end position="82"/>
    </location>
</feature>
<feature type="transmembrane region" description="Helical" evidence="7">
    <location>
        <begin position="111"/>
        <end position="130"/>
    </location>
</feature>
<keyword evidence="3 7" id="KW-1003">Cell membrane</keyword>
<evidence type="ECO:0000313" key="8">
    <source>
        <dbReference type="EMBL" id="QIG81112.1"/>
    </source>
</evidence>
<dbReference type="InterPro" id="IPR020761">
    <property type="entry name" value="UPF0114_bac"/>
</dbReference>
<comment type="similarity">
    <text evidence="2 7">Belongs to the UPF0114 family.</text>
</comment>
<evidence type="ECO:0000256" key="5">
    <source>
        <dbReference type="ARBA" id="ARBA00022989"/>
    </source>
</evidence>